<feature type="region of interest" description="Disordered" evidence="1">
    <location>
        <begin position="373"/>
        <end position="556"/>
    </location>
</feature>
<feature type="region of interest" description="Disordered" evidence="1">
    <location>
        <begin position="313"/>
        <end position="352"/>
    </location>
</feature>
<feature type="compositionally biased region" description="Low complexity" evidence="1">
    <location>
        <begin position="373"/>
        <end position="387"/>
    </location>
</feature>
<gene>
    <name evidence="3" type="ordered locus">Psta_1760</name>
</gene>
<sequence length="775" mass="85839">MSLLLHVVFTSLCRSTHHKLAIDALRHLQLPDNERWVDLFLRYHGAYLEGAKAPDDKFKDFRNHVLHVQDNYWGGAVTTAQKWYDATVQAFRNHLWEEAVYSAGVLSHYYSDPLMPLHTGQSEAEGTVHRALEWSVTKSYGELQQIIDHDQGGYPRVEMPEGDDWLKEMIHSGARLANAHYDVLIDHYNLSEGVRNPLLGMDQESKDRVARCLGTAVVGFARILERAIREGNVQPPWVDVTLRGIMAAAKIPLETLRKRLEDSRQKAFLEVLYAEFSVRGKVIDNLPYDEAEVRRAHAEEVLKKPIEKLDAEPIRPPGTLFGTGAAERRRTNKLVSSPVIDNRRPRRRKPIELPELTEPIDIAQLLYSSPLSSTYSSSYVPRASSSSAERREPRQRDEKAAPTSNPREPAKTERQPATSATAAASPQPAEISPDISKYVPISLPPREKSKAKLEIQDEHNSEEHVPSRDERASPTTRDMHSRDTVILQHPLADQLAREAAEMDDQTPSPDEATAAQPPSAERRPSRIRSWLSSAAAKSMSAAKVAASATTSAAKSAASKAAAVFQRSPKPGITTAAATTSADTGSSEPDIEDEAHALLSRDKPPETTKGRSSLLKSERSAESERPASSGSDKFKLHRKDAVKDAPSIGEKTSQRLHVVGVRTVGDLLETNPVQLASKLKMSHITADTIRQWQKESTLCCRMPGIAGHDAQILVASGIETPEDLAELPADEVLQLIEPLIESSEGKRILRSSAPPDREEVIRWIGWAKKARQLKAA</sequence>
<feature type="compositionally biased region" description="Basic and acidic residues" evidence="1">
    <location>
        <begin position="388"/>
        <end position="400"/>
    </location>
</feature>
<dbReference type="EMBL" id="CP001848">
    <property type="protein sequence ID" value="ADB16435.1"/>
    <property type="molecule type" value="Genomic_DNA"/>
</dbReference>
<feature type="compositionally biased region" description="Low complexity" evidence="1">
    <location>
        <begin position="532"/>
        <end position="556"/>
    </location>
</feature>
<accession>D2QYY0</accession>
<dbReference type="SUPFAM" id="SSF48537">
    <property type="entry name" value="Phospholipase C/P1 nuclease"/>
    <property type="match status" value="1"/>
</dbReference>
<reference evidence="3 4" key="1">
    <citation type="journal article" date="2009" name="Stand. Genomic Sci.">
        <title>Complete genome sequence of Pirellula staleyi type strain (ATCC 27377).</title>
        <authorList>
            <person name="Clum A."/>
            <person name="Tindall B.J."/>
            <person name="Sikorski J."/>
            <person name="Ivanova N."/>
            <person name="Mavrommatis K."/>
            <person name="Lucas S."/>
            <person name="Glavina del Rio T."/>
            <person name="Nolan M."/>
            <person name="Chen F."/>
            <person name="Tice H."/>
            <person name="Pitluck S."/>
            <person name="Cheng J.F."/>
            <person name="Chertkov O."/>
            <person name="Brettin T."/>
            <person name="Han C."/>
            <person name="Detter J.C."/>
            <person name="Kuske C."/>
            <person name="Bruce D."/>
            <person name="Goodwin L."/>
            <person name="Ovchinikova G."/>
            <person name="Pati A."/>
            <person name="Mikhailova N."/>
            <person name="Chen A."/>
            <person name="Palaniappan K."/>
            <person name="Land M."/>
            <person name="Hauser L."/>
            <person name="Chang Y.J."/>
            <person name="Jeffries C.D."/>
            <person name="Chain P."/>
            <person name="Rohde M."/>
            <person name="Goker M."/>
            <person name="Bristow J."/>
            <person name="Eisen J.A."/>
            <person name="Markowitz V."/>
            <person name="Hugenholtz P."/>
            <person name="Kyrpides N.C."/>
            <person name="Klenk H.P."/>
            <person name="Lapidus A."/>
        </authorList>
    </citation>
    <scope>NUCLEOTIDE SEQUENCE [LARGE SCALE GENOMIC DNA]</scope>
    <source>
        <strain evidence="4">ATCC 27377 / DSM 6068 / ICPB 4128</strain>
    </source>
</reference>
<dbReference type="Gene3D" id="1.10.150.20">
    <property type="entry name" value="5' to 3' exonuclease, C-terminal subdomain"/>
    <property type="match status" value="1"/>
</dbReference>
<evidence type="ECO:0000256" key="1">
    <source>
        <dbReference type="SAM" id="MobiDB-lite"/>
    </source>
</evidence>
<proteinExistence type="predicted"/>
<dbReference type="eggNOG" id="COG0389">
    <property type="taxonomic scope" value="Bacteria"/>
</dbReference>
<dbReference type="InterPro" id="IPR008947">
    <property type="entry name" value="PLipase_C/P1_nuclease_dom_sf"/>
</dbReference>
<feature type="compositionally biased region" description="Basic and acidic residues" evidence="1">
    <location>
        <begin position="595"/>
        <end position="608"/>
    </location>
</feature>
<feature type="compositionally biased region" description="Basic and acidic residues" evidence="1">
    <location>
        <begin position="615"/>
        <end position="624"/>
    </location>
</feature>
<dbReference type="OrthoDB" id="268732at2"/>
<evidence type="ECO:0000313" key="4">
    <source>
        <dbReference type="Proteomes" id="UP000001887"/>
    </source>
</evidence>
<dbReference type="Pfam" id="PF14229">
    <property type="entry name" value="DUF4332"/>
    <property type="match status" value="1"/>
</dbReference>
<feature type="compositionally biased region" description="Basic and acidic residues" evidence="1">
    <location>
        <begin position="445"/>
        <end position="483"/>
    </location>
</feature>
<protein>
    <recommendedName>
        <fullName evidence="2">DUF4332 domain-containing protein</fullName>
    </recommendedName>
</protein>
<dbReference type="Gene3D" id="1.10.575.10">
    <property type="entry name" value="P1 Nuclease"/>
    <property type="match status" value="1"/>
</dbReference>
<feature type="compositionally biased region" description="Low complexity" evidence="1">
    <location>
        <begin position="415"/>
        <end position="429"/>
    </location>
</feature>
<dbReference type="AlphaFoldDB" id="D2QYY0"/>
<dbReference type="InterPro" id="IPR025567">
    <property type="entry name" value="DUF4332"/>
</dbReference>
<dbReference type="KEGG" id="psl:Psta_1760"/>
<name>D2QYY0_PIRSD</name>
<evidence type="ECO:0000313" key="3">
    <source>
        <dbReference type="EMBL" id="ADB16435.1"/>
    </source>
</evidence>
<keyword evidence="4" id="KW-1185">Reference proteome</keyword>
<dbReference type="GO" id="GO:0016788">
    <property type="term" value="F:hydrolase activity, acting on ester bonds"/>
    <property type="evidence" value="ECO:0007669"/>
    <property type="project" value="InterPro"/>
</dbReference>
<dbReference type="CDD" id="cd10981">
    <property type="entry name" value="ZnPC_S1P1"/>
    <property type="match status" value="1"/>
</dbReference>
<feature type="region of interest" description="Disordered" evidence="1">
    <location>
        <begin position="595"/>
        <end position="648"/>
    </location>
</feature>
<dbReference type="STRING" id="530564.Psta_1760"/>
<evidence type="ECO:0000259" key="2">
    <source>
        <dbReference type="Pfam" id="PF14229"/>
    </source>
</evidence>
<feature type="domain" description="DUF4332" evidence="2">
    <location>
        <begin position="645"/>
        <end position="768"/>
    </location>
</feature>
<organism evidence="3 4">
    <name type="scientific">Pirellula staleyi (strain ATCC 27377 / DSM 6068 / ICPB 4128)</name>
    <name type="common">Pirella staleyi</name>
    <dbReference type="NCBI Taxonomy" id="530564"/>
    <lineage>
        <taxon>Bacteria</taxon>
        <taxon>Pseudomonadati</taxon>
        <taxon>Planctomycetota</taxon>
        <taxon>Planctomycetia</taxon>
        <taxon>Pirellulales</taxon>
        <taxon>Pirellulaceae</taxon>
        <taxon>Pirellula</taxon>
    </lineage>
</organism>
<dbReference type="HOGENOM" id="CLU_027860_0_0_0"/>
<dbReference type="Proteomes" id="UP000001887">
    <property type="component" value="Chromosome"/>
</dbReference>